<feature type="domain" description="Thioredoxin" evidence="6">
    <location>
        <begin position="88"/>
        <end position="304"/>
    </location>
</feature>
<dbReference type="SUPFAM" id="SSF52833">
    <property type="entry name" value="Thioredoxin-like"/>
    <property type="match status" value="1"/>
</dbReference>
<dbReference type="EMBL" id="QZKI01000006">
    <property type="protein sequence ID" value="RJP75124.1"/>
    <property type="molecule type" value="Genomic_DNA"/>
</dbReference>
<dbReference type="PROSITE" id="PS51352">
    <property type="entry name" value="THIOREDOXIN_2"/>
    <property type="match status" value="1"/>
</dbReference>
<keyword evidence="4" id="KW-1015">Disulfide bond</keyword>
<evidence type="ECO:0000313" key="7">
    <source>
        <dbReference type="EMBL" id="RJP75124.1"/>
    </source>
</evidence>
<proteinExistence type="inferred from homology"/>
<dbReference type="Proteomes" id="UP000285961">
    <property type="component" value="Unassembled WGS sequence"/>
</dbReference>
<dbReference type="Gene3D" id="3.40.30.10">
    <property type="entry name" value="Glutaredoxin"/>
    <property type="match status" value="1"/>
</dbReference>
<evidence type="ECO:0000256" key="5">
    <source>
        <dbReference type="ARBA" id="ARBA00023284"/>
    </source>
</evidence>
<protein>
    <recommendedName>
        <fullName evidence="6">Thioredoxin domain-containing protein</fullName>
    </recommendedName>
</protein>
<keyword evidence="5" id="KW-0676">Redox-active center</keyword>
<dbReference type="InterPro" id="IPR036249">
    <property type="entry name" value="Thioredoxin-like_sf"/>
</dbReference>
<evidence type="ECO:0000256" key="1">
    <source>
        <dbReference type="ARBA" id="ARBA00005791"/>
    </source>
</evidence>
<accession>A0A419F932</accession>
<dbReference type="Pfam" id="PF13462">
    <property type="entry name" value="Thioredoxin_4"/>
    <property type="match status" value="1"/>
</dbReference>
<comment type="similarity">
    <text evidence="1">Belongs to the thioredoxin family. DsbA subfamily.</text>
</comment>
<dbReference type="AlphaFoldDB" id="A0A419F932"/>
<organism evidence="7 8">
    <name type="scientific">Candidatus Abyssobacteria bacterium SURF_17</name>
    <dbReference type="NCBI Taxonomy" id="2093361"/>
    <lineage>
        <taxon>Bacteria</taxon>
        <taxon>Pseudomonadati</taxon>
        <taxon>Candidatus Hydrogenedentota</taxon>
        <taxon>Candidatus Abyssobacteria</taxon>
    </lineage>
</organism>
<sequence>MIASMTAILHREPKTNHPRGQEWPLRKVLRILLVLIWPFVITVEAPLSAHADLEWKTKKEVVIESTPLDVATSLDGQMIFILVPKQVIVYSAAAEEIARIDVEGDFDRLTYSIKDNVLILTSSSGKQIKILELEMVYEIPISGLPFKGTENAPVTVAVFSDYQCPYCTRLASQLDKLLEKYPQDVKLVFKNFPLGMHKSAKQAAAAALAANEQGKFWEFHNKLFENYKDLSDEKIQEIAKELALDMEEFNRDIANESIQELIARDVKDAQRVGARGTPTVFVNGKNVKRPSLTTLEEMVKAELEEQKQTNLEISEPSDDAS</sequence>
<dbReference type="GO" id="GO:0016491">
    <property type="term" value="F:oxidoreductase activity"/>
    <property type="evidence" value="ECO:0007669"/>
    <property type="project" value="UniProtKB-KW"/>
</dbReference>
<keyword evidence="3" id="KW-0560">Oxidoreductase</keyword>
<gene>
    <name evidence="7" type="ORF">C4532_00850</name>
</gene>
<evidence type="ECO:0000256" key="4">
    <source>
        <dbReference type="ARBA" id="ARBA00023157"/>
    </source>
</evidence>
<name>A0A419F932_9BACT</name>
<dbReference type="PANTHER" id="PTHR13887:SF14">
    <property type="entry name" value="DISULFIDE BOND FORMATION PROTEIN D"/>
    <property type="match status" value="1"/>
</dbReference>
<comment type="caution">
    <text evidence="7">The sequence shown here is derived from an EMBL/GenBank/DDBJ whole genome shotgun (WGS) entry which is preliminary data.</text>
</comment>
<evidence type="ECO:0000256" key="3">
    <source>
        <dbReference type="ARBA" id="ARBA00023002"/>
    </source>
</evidence>
<evidence type="ECO:0000259" key="6">
    <source>
        <dbReference type="PROSITE" id="PS51352"/>
    </source>
</evidence>
<evidence type="ECO:0000256" key="2">
    <source>
        <dbReference type="ARBA" id="ARBA00022729"/>
    </source>
</evidence>
<dbReference type="InterPro" id="IPR012336">
    <property type="entry name" value="Thioredoxin-like_fold"/>
</dbReference>
<evidence type="ECO:0000313" key="8">
    <source>
        <dbReference type="Proteomes" id="UP000285961"/>
    </source>
</evidence>
<keyword evidence="2" id="KW-0732">Signal</keyword>
<dbReference type="InterPro" id="IPR013766">
    <property type="entry name" value="Thioredoxin_domain"/>
</dbReference>
<dbReference type="PANTHER" id="PTHR13887">
    <property type="entry name" value="GLUTATHIONE S-TRANSFERASE KAPPA"/>
    <property type="match status" value="1"/>
</dbReference>
<reference evidence="7 8" key="1">
    <citation type="journal article" date="2017" name="ISME J.">
        <title>Energy and carbon metabolisms in a deep terrestrial subsurface fluid microbial community.</title>
        <authorList>
            <person name="Momper L."/>
            <person name="Jungbluth S.P."/>
            <person name="Lee M.D."/>
            <person name="Amend J.P."/>
        </authorList>
    </citation>
    <scope>NUCLEOTIDE SEQUENCE [LARGE SCALE GENOMIC DNA]</scope>
    <source>
        <strain evidence="7">SURF_17</strain>
    </source>
</reference>